<evidence type="ECO:0000256" key="1">
    <source>
        <dbReference type="SAM" id="MobiDB-lite"/>
    </source>
</evidence>
<reference evidence="3" key="1">
    <citation type="submission" date="2025-08" db="UniProtKB">
        <authorList>
            <consortium name="RefSeq"/>
        </authorList>
    </citation>
    <scope>IDENTIFICATION</scope>
    <source>
        <tissue evidence="3">Entire body</tissue>
    </source>
</reference>
<dbReference type="KEGG" id="apln:112905823"/>
<dbReference type="RefSeq" id="XP_025834770.1">
    <property type="nucleotide sequence ID" value="XM_025978985.1"/>
</dbReference>
<organism evidence="2 3">
    <name type="scientific">Agrilus planipennis</name>
    <name type="common">Emerald ash borer</name>
    <name type="synonym">Agrilus marcopoli</name>
    <dbReference type="NCBI Taxonomy" id="224129"/>
    <lineage>
        <taxon>Eukaryota</taxon>
        <taxon>Metazoa</taxon>
        <taxon>Ecdysozoa</taxon>
        <taxon>Arthropoda</taxon>
        <taxon>Hexapoda</taxon>
        <taxon>Insecta</taxon>
        <taxon>Pterygota</taxon>
        <taxon>Neoptera</taxon>
        <taxon>Endopterygota</taxon>
        <taxon>Coleoptera</taxon>
        <taxon>Polyphaga</taxon>
        <taxon>Elateriformia</taxon>
        <taxon>Buprestoidea</taxon>
        <taxon>Buprestidae</taxon>
        <taxon>Agrilinae</taxon>
        <taxon>Agrilus</taxon>
    </lineage>
</organism>
<dbReference type="InParanoid" id="A0A7F5RFT1"/>
<dbReference type="Proteomes" id="UP000192223">
    <property type="component" value="Unplaced"/>
</dbReference>
<evidence type="ECO:0000313" key="3">
    <source>
        <dbReference type="RefSeq" id="XP_025834770.1"/>
    </source>
</evidence>
<dbReference type="AlphaFoldDB" id="A0A7F5RFT1"/>
<keyword evidence="2" id="KW-1185">Reference proteome</keyword>
<protein>
    <submittedName>
        <fullName evidence="3">Uncharacterized protein LOC112905823</fullName>
    </submittedName>
</protein>
<gene>
    <name evidence="3" type="primary">LOC112905823</name>
</gene>
<dbReference type="GeneID" id="112905823"/>
<sequence length="123" mass="14111">MKPTKEKSQVFQHLFTTQNIQESQSYHTEHGGRGTIPPEIWSHDTKNQDEPEPQSHQGYPGSVMDIGPTQWINQDIKITRTTLDIEGPDVETPGSEVYRVRILRGWKTSGFPRSSVRYEGFKL</sequence>
<evidence type="ECO:0000313" key="2">
    <source>
        <dbReference type="Proteomes" id="UP000192223"/>
    </source>
</evidence>
<proteinExistence type="predicted"/>
<feature type="region of interest" description="Disordered" evidence="1">
    <location>
        <begin position="18"/>
        <end position="66"/>
    </location>
</feature>
<accession>A0A7F5RFT1</accession>
<name>A0A7F5RFT1_AGRPL</name>